<evidence type="ECO:0000256" key="3">
    <source>
        <dbReference type="ARBA" id="ARBA00023242"/>
    </source>
</evidence>
<dbReference type="GO" id="GO:0030154">
    <property type="term" value="P:cell differentiation"/>
    <property type="evidence" value="ECO:0007669"/>
    <property type="project" value="TreeGrafter"/>
</dbReference>
<feature type="domain" description="Fork-head" evidence="6">
    <location>
        <begin position="45"/>
        <end position="141"/>
    </location>
</feature>
<keyword evidence="2 4" id="KW-0238">DNA-binding</keyword>
<feature type="compositionally biased region" description="Basic and acidic residues" evidence="5">
    <location>
        <begin position="1"/>
        <end position="16"/>
    </location>
</feature>
<dbReference type="PANTHER" id="PTHR11829:SF206">
    <property type="entry name" value="FORKHEAD BOX PROTEIN Q1"/>
    <property type="match status" value="1"/>
</dbReference>
<dbReference type="PROSITE" id="PS00658">
    <property type="entry name" value="FORK_HEAD_2"/>
    <property type="match status" value="1"/>
</dbReference>
<dbReference type="PANTHER" id="PTHR11829">
    <property type="entry name" value="FORKHEAD BOX PROTEIN"/>
    <property type="match status" value="1"/>
</dbReference>
<dbReference type="InterPro" id="IPR036388">
    <property type="entry name" value="WH-like_DNA-bd_sf"/>
</dbReference>
<dbReference type="Proteomes" id="UP000694388">
    <property type="component" value="Unplaced"/>
</dbReference>
<dbReference type="GO" id="GO:0005634">
    <property type="term" value="C:nucleus"/>
    <property type="evidence" value="ECO:0007669"/>
    <property type="project" value="UniProtKB-SubCell"/>
</dbReference>
<accession>A0A8C4QM64</accession>
<sequence>MSGLERINERGAKDPEIETAQQLEVASQQKPLGKRPLKVSRSGKAAGTSYAALIASVLQTAPERRLTLPEIADELRRRHPCFAGPDTAWRNSVRHTLSVSGAFVKVPRDPARPWAKANYWALAAALDDYLRPDGTFRLRRRRRTRTSRAAFASEPNGTSEVKFRSSFSIETLLGSFILIGPVLPKLWPFIYQPMTRHINLSRVPHSGLQHTDFRIVMT</sequence>
<evidence type="ECO:0000256" key="4">
    <source>
        <dbReference type="PROSITE-ProRule" id="PRU00089"/>
    </source>
</evidence>
<dbReference type="Pfam" id="PF00250">
    <property type="entry name" value="Forkhead"/>
    <property type="match status" value="1"/>
</dbReference>
<comment type="subcellular location">
    <subcellularLocation>
        <location evidence="1 4">Nucleus</location>
    </subcellularLocation>
</comment>
<evidence type="ECO:0000256" key="5">
    <source>
        <dbReference type="SAM" id="MobiDB-lite"/>
    </source>
</evidence>
<dbReference type="Gene3D" id="1.10.10.10">
    <property type="entry name" value="Winged helix-like DNA-binding domain superfamily/Winged helix DNA-binding domain"/>
    <property type="match status" value="1"/>
</dbReference>
<feature type="compositionally biased region" description="Polar residues" evidence="5">
    <location>
        <begin position="19"/>
        <end position="30"/>
    </location>
</feature>
<feature type="DNA-binding region" description="Fork-head" evidence="4">
    <location>
        <begin position="45"/>
        <end position="141"/>
    </location>
</feature>
<dbReference type="GO" id="GO:0000981">
    <property type="term" value="F:DNA-binding transcription factor activity, RNA polymerase II-specific"/>
    <property type="evidence" value="ECO:0007669"/>
    <property type="project" value="TreeGrafter"/>
</dbReference>
<keyword evidence="8" id="KW-1185">Reference proteome</keyword>
<dbReference type="InterPro" id="IPR036390">
    <property type="entry name" value="WH_DNA-bd_sf"/>
</dbReference>
<dbReference type="AlphaFoldDB" id="A0A8C4QM64"/>
<proteinExistence type="predicted"/>
<organism evidence="7 8">
    <name type="scientific">Eptatretus burgeri</name>
    <name type="common">Inshore hagfish</name>
    <dbReference type="NCBI Taxonomy" id="7764"/>
    <lineage>
        <taxon>Eukaryota</taxon>
        <taxon>Metazoa</taxon>
        <taxon>Chordata</taxon>
        <taxon>Craniata</taxon>
        <taxon>Vertebrata</taxon>
        <taxon>Cyclostomata</taxon>
        <taxon>Myxini</taxon>
        <taxon>Myxiniformes</taxon>
        <taxon>Myxinidae</taxon>
        <taxon>Eptatretinae</taxon>
        <taxon>Eptatretus</taxon>
    </lineage>
</organism>
<dbReference type="InterPro" id="IPR001766">
    <property type="entry name" value="Fork_head_dom"/>
</dbReference>
<dbReference type="PROSITE" id="PS50039">
    <property type="entry name" value="FORK_HEAD_3"/>
    <property type="match status" value="1"/>
</dbReference>
<feature type="region of interest" description="Disordered" evidence="5">
    <location>
        <begin position="1"/>
        <end position="41"/>
    </location>
</feature>
<reference evidence="7" key="2">
    <citation type="submission" date="2025-09" db="UniProtKB">
        <authorList>
            <consortium name="Ensembl"/>
        </authorList>
    </citation>
    <scope>IDENTIFICATION</scope>
</reference>
<evidence type="ECO:0000313" key="8">
    <source>
        <dbReference type="Proteomes" id="UP000694388"/>
    </source>
</evidence>
<dbReference type="GeneTree" id="ENSGT00940000162075"/>
<dbReference type="SMART" id="SM00339">
    <property type="entry name" value="FH"/>
    <property type="match status" value="1"/>
</dbReference>
<keyword evidence="3 4" id="KW-0539">Nucleus</keyword>
<dbReference type="InterPro" id="IPR050211">
    <property type="entry name" value="FOX_domain-containing"/>
</dbReference>
<evidence type="ECO:0000256" key="1">
    <source>
        <dbReference type="ARBA" id="ARBA00004123"/>
    </source>
</evidence>
<dbReference type="GO" id="GO:0000978">
    <property type="term" value="F:RNA polymerase II cis-regulatory region sequence-specific DNA binding"/>
    <property type="evidence" value="ECO:0007669"/>
    <property type="project" value="TreeGrafter"/>
</dbReference>
<reference evidence="7" key="1">
    <citation type="submission" date="2025-08" db="UniProtKB">
        <authorList>
            <consortium name="Ensembl"/>
        </authorList>
    </citation>
    <scope>IDENTIFICATION</scope>
</reference>
<protein>
    <recommendedName>
        <fullName evidence="6">Fork-head domain-containing protein</fullName>
    </recommendedName>
</protein>
<dbReference type="SUPFAM" id="SSF46785">
    <property type="entry name" value="Winged helix' DNA-binding domain"/>
    <property type="match status" value="1"/>
</dbReference>
<dbReference type="Ensembl" id="ENSEBUT00000017540.1">
    <property type="protein sequence ID" value="ENSEBUP00000016964.1"/>
    <property type="gene ID" value="ENSEBUG00000010626.1"/>
</dbReference>
<evidence type="ECO:0000259" key="6">
    <source>
        <dbReference type="PROSITE" id="PS50039"/>
    </source>
</evidence>
<dbReference type="InterPro" id="IPR030456">
    <property type="entry name" value="TF_fork_head_CS_2"/>
</dbReference>
<evidence type="ECO:0000313" key="7">
    <source>
        <dbReference type="Ensembl" id="ENSEBUP00000016964.1"/>
    </source>
</evidence>
<dbReference type="PRINTS" id="PR00053">
    <property type="entry name" value="FORKHEAD"/>
</dbReference>
<dbReference type="GO" id="GO:0009653">
    <property type="term" value="P:anatomical structure morphogenesis"/>
    <property type="evidence" value="ECO:0007669"/>
    <property type="project" value="TreeGrafter"/>
</dbReference>
<evidence type="ECO:0000256" key="2">
    <source>
        <dbReference type="ARBA" id="ARBA00023125"/>
    </source>
</evidence>
<name>A0A8C4QM64_EPTBU</name>